<evidence type="ECO:0000259" key="2">
    <source>
        <dbReference type="Pfam" id="PF23055"/>
    </source>
</evidence>
<feature type="domain" description="DUF7041" evidence="2">
    <location>
        <begin position="19"/>
        <end position="102"/>
    </location>
</feature>
<feature type="repeat" description="WD" evidence="1">
    <location>
        <begin position="1503"/>
        <end position="1544"/>
    </location>
</feature>
<dbReference type="SUPFAM" id="SSF50978">
    <property type="entry name" value="WD40 repeat-like"/>
    <property type="match status" value="1"/>
</dbReference>
<dbReference type="SUPFAM" id="SSF50998">
    <property type="entry name" value="Quinoprotein alcohol dehydrogenase-like"/>
    <property type="match status" value="1"/>
</dbReference>
<dbReference type="InterPro" id="IPR027417">
    <property type="entry name" value="P-loop_NTPase"/>
</dbReference>
<sequence>MQATTTTVSAVSAVAFKAPQFWQTNAKAWFIRLEASFNTHTPPITQDLTKFHHVIQLLDSSTARRVQAVLENPPLVGKYDSLKSALLNAYEATQLQKDQELLNLNGLVTEHEVRCGVIDAEARDRHSLVFLRDMEGLGKEDTLSGDSATMKYKDMLRDVETLIIDRDAEKYLTALRNKLASDLKPENVKAYTVNWAYGGVDPASYESHAQYISRFCADFISGVEELIMEDQIVKESLINQRNFYSIYSEVLHHAHFCQSKCRSFCGQDDTLNKIRDYIMDPTNRKPLVVYADSGAGKTSVLAMAMNRLSEWFGDGGLKSDGTGNFIGVIRFLGTSPLSSDAYRVLFGLVGQLADITGTILQPQSYKTMRALASSAPRYFRSACIYLKRPVIVFLDSLDQLQDLYDAHSCWWLPTVLPANFKLVVSTLPKESGILKNLQALMPDDIATNFIKLPILLDSTSVEIVNKYLTDKQRAVTETQLKFMLETFKKSPSPLYLKLLMDQAVVWPSYTEVKDLTLPATVREAISTLFEGLETKFGLEFVRGSLGLLTVGLNGLSEIELEDALSCLDAVMVETYRYHDPPTPGIVRVPPVMWARLRYDLREYLVERPSQGQTTLFWYHRQFIQVATEHYATGARAADLHATLFDMFAVEDGIKRSITLKHRGDLHIKDANRNTTPQPMESDNARKLECLTHHLKNSLKTVDQDYVKKTTYCNLKFLRAKVASVGIDKLIQESGEYVDATGDDEVRAVHKFLTTHKKAMNDLLTCAFSIVASISTTPASPNLEVLVTKAREFLQCSKQTLLIPSFACLAPRTGEPVEVFDGLSYTFSKRNDVVILASKWEPAPPGAEVNDEQNVAIACVDMATLDMNKYICEQVMSVPYVSVDNKDLFYISSEDASLVVIDWETSKVAKTPLTSLYSGTLRPERVAKSFCHVSGTSDSKKLVLSVGSEVCVIDKVSKKGLGQFEATGIRRVTNLHYCTGAGFNTVVVAGATSADCSDGCLVFWDVTKQTIIDTIKTPFFIGEGASCVSPDDNFHIAFGNSDSVGFIELQRVKRVEQLDQIKVDQPLKKMLISETTQEAVFQVGDSQLQILNLETQTWTKTLDVQGKIAAFDVDWEDDKILVADLENIVSLYNCRFVKIVQRRSDFGDALHVSTSESHVMVITAERKVKIWDEKAFFGTDSSNLGAMQTQGNGDETALEMSELLDATSFILSDQKEIVTLGRSRICRVWSVDTMSVLREFKVDVVATEMAMAINRTVLAFDKVDERKMVVFNIDSCQTVCDTLPANILCFTLMKDKSKVVLLVAEKTAPAIHIYDVKANSSTCKFTVNLTFKCVSANLCLTPSERYAVLTVEVTPEEQAAIAQMWTKGGKFPEQRHPCRFSAVDLTQQSHKGGVNASHVFFRLSKVPQLGVTASPYKGNTVMISSRRWVMFWDIPTGNCDQLMDKGSRKTKMYRPNWLGQECQGANMVFAASSDKRYIAVGSEDGYVFINGAESGMPVGMKAPSVRHPSPVNHACFNPKSSILASACTGGYLKLWDPKTGNCVFSASLGVEVTKMTFTPDGTKLVALISAERGRVLLFKVQEKSN</sequence>
<name>A0AAV4D542_9GAST</name>
<proteinExistence type="predicted"/>
<comment type="caution">
    <text evidence="3">The sequence shown here is derived from an EMBL/GenBank/DDBJ whole genome shotgun (WGS) entry which is preliminary data.</text>
</comment>
<dbReference type="Proteomes" id="UP000735302">
    <property type="component" value="Unassembled WGS sequence"/>
</dbReference>
<dbReference type="InterPro" id="IPR036322">
    <property type="entry name" value="WD40_repeat_dom_sf"/>
</dbReference>
<reference evidence="3 4" key="1">
    <citation type="journal article" date="2021" name="Elife">
        <title>Chloroplast acquisition without the gene transfer in kleptoplastic sea slugs, Plakobranchus ocellatus.</title>
        <authorList>
            <person name="Maeda T."/>
            <person name="Takahashi S."/>
            <person name="Yoshida T."/>
            <person name="Shimamura S."/>
            <person name="Takaki Y."/>
            <person name="Nagai Y."/>
            <person name="Toyoda A."/>
            <person name="Suzuki Y."/>
            <person name="Arimoto A."/>
            <person name="Ishii H."/>
            <person name="Satoh N."/>
            <person name="Nishiyama T."/>
            <person name="Hasebe M."/>
            <person name="Maruyama T."/>
            <person name="Minagawa J."/>
            <person name="Obokata J."/>
            <person name="Shigenobu S."/>
        </authorList>
    </citation>
    <scope>NUCLEOTIDE SEQUENCE [LARGE SCALE GENOMIC DNA]</scope>
</reference>
<dbReference type="SUPFAM" id="SSF52540">
    <property type="entry name" value="P-loop containing nucleoside triphosphate hydrolases"/>
    <property type="match status" value="1"/>
</dbReference>
<evidence type="ECO:0000313" key="3">
    <source>
        <dbReference type="EMBL" id="GFO39254.1"/>
    </source>
</evidence>
<protein>
    <submittedName>
        <fullName evidence="3">NACHT and WD repeat domain-containing protein 1</fullName>
    </submittedName>
</protein>
<dbReference type="InterPro" id="IPR052752">
    <property type="entry name" value="NACHT-WD_repeat"/>
</dbReference>
<dbReference type="InterPro" id="IPR001680">
    <property type="entry name" value="WD40_rpt"/>
</dbReference>
<dbReference type="SMART" id="SM00320">
    <property type="entry name" value="WD40"/>
    <property type="match status" value="4"/>
</dbReference>
<dbReference type="Pfam" id="PF23055">
    <property type="entry name" value="DUF7041"/>
    <property type="match status" value="1"/>
</dbReference>
<accession>A0AAV4D542</accession>
<dbReference type="InterPro" id="IPR011047">
    <property type="entry name" value="Quinoprotein_ADH-like_sf"/>
</dbReference>
<dbReference type="Gene3D" id="2.130.10.10">
    <property type="entry name" value="YVTN repeat-like/Quinoprotein amine dehydrogenase"/>
    <property type="match status" value="3"/>
</dbReference>
<dbReference type="PANTHER" id="PTHR19871:SF14">
    <property type="entry name" value="DUF4062 DOMAIN-CONTAINING PROTEIN"/>
    <property type="match status" value="1"/>
</dbReference>
<keyword evidence="4" id="KW-1185">Reference proteome</keyword>
<organism evidence="3 4">
    <name type="scientific">Plakobranchus ocellatus</name>
    <dbReference type="NCBI Taxonomy" id="259542"/>
    <lineage>
        <taxon>Eukaryota</taxon>
        <taxon>Metazoa</taxon>
        <taxon>Spiralia</taxon>
        <taxon>Lophotrochozoa</taxon>
        <taxon>Mollusca</taxon>
        <taxon>Gastropoda</taxon>
        <taxon>Heterobranchia</taxon>
        <taxon>Euthyneura</taxon>
        <taxon>Panpulmonata</taxon>
        <taxon>Sacoglossa</taxon>
        <taxon>Placobranchoidea</taxon>
        <taxon>Plakobranchidae</taxon>
        <taxon>Plakobranchus</taxon>
    </lineage>
</organism>
<dbReference type="PANTHER" id="PTHR19871">
    <property type="entry name" value="BETA TRANSDUCIN-RELATED PROTEIN"/>
    <property type="match status" value="1"/>
</dbReference>
<gene>
    <name evidence="3" type="ORF">PoB_006575900</name>
</gene>
<keyword evidence="1" id="KW-0853">WD repeat</keyword>
<dbReference type="Gene3D" id="3.40.50.300">
    <property type="entry name" value="P-loop containing nucleotide triphosphate hydrolases"/>
    <property type="match status" value="1"/>
</dbReference>
<dbReference type="InterPro" id="IPR015943">
    <property type="entry name" value="WD40/YVTN_repeat-like_dom_sf"/>
</dbReference>
<dbReference type="Pfam" id="PF00400">
    <property type="entry name" value="WD40"/>
    <property type="match status" value="1"/>
</dbReference>
<dbReference type="PROSITE" id="PS50082">
    <property type="entry name" value="WD_REPEATS_2"/>
    <property type="match status" value="1"/>
</dbReference>
<evidence type="ECO:0000313" key="4">
    <source>
        <dbReference type="Proteomes" id="UP000735302"/>
    </source>
</evidence>
<dbReference type="InterPro" id="IPR055469">
    <property type="entry name" value="DUF7041"/>
</dbReference>
<dbReference type="EMBL" id="BLXT01007473">
    <property type="protein sequence ID" value="GFO39254.1"/>
    <property type="molecule type" value="Genomic_DNA"/>
</dbReference>
<evidence type="ECO:0000256" key="1">
    <source>
        <dbReference type="PROSITE-ProRule" id="PRU00221"/>
    </source>
</evidence>